<sequence>MLKTEEDSSSGSMTQLMEMIASLQASMNSQFDNLDGKISNIQEKGDVNPNTFEEFLESEEFVDHGNLFTTNRIFNSKVELVDWAKERAMKANTYLIINRYMKSRTSDHRPYVTLVYERGGAVKKNMKPIVDDEEEKVPIKSRGVLTGLKNVVVHLN</sequence>
<name>A0ACC0CEU2_CATRO</name>
<accession>A0ACC0CEU2</accession>
<dbReference type="Proteomes" id="UP001060085">
    <property type="component" value="Linkage Group LG01"/>
</dbReference>
<evidence type="ECO:0000313" key="1">
    <source>
        <dbReference type="EMBL" id="KAI5683328.1"/>
    </source>
</evidence>
<dbReference type="EMBL" id="CM044701">
    <property type="protein sequence ID" value="KAI5683328.1"/>
    <property type="molecule type" value="Genomic_DNA"/>
</dbReference>
<reference evidence="2" key="1">
    <citation type="journal article" date="2023" name="Nat. Plants">
        <title>Single-cell RNA sequencing provides a high-resolution roadmap for understanding the multicellular compartmentation of specialized metabolism.</title>
        <authorList>
            <person name="Sun S."/>
            <person name="Shen X."/>
            <person name="Li Y."/>
            <person name="Li Y."/>
            <person name="Wang S."/>
            <person name="Li R."/>
            <person name="Zhang H."/>
            <person name="Shen G."/>
            <person name="Guo B."/>
            <person name="Wei J."/>
            <person name="Xu J."/>
            <person name="St-Pierre B."/>
            <person name="Chen S."/>
            <person name="Sun C."/>
        </authorList>
    </citation>
    <scope>NUCLEOTIDE SEQUENCE [LARGE SCALE GENOMIC DNA]</scope>
</reference>
<proteinExistence type="predicted"/>
<comment type="caution">
    <text evidence="1">The sequence shown here is derived from an EMBL/GenBank/DDBJ whole genome shotgun (WGS) entry which is preliminary data.</text>
</comment>
<organism evidence="1 2">
    <name type="scientific">Catharanthus roseus</name>
    <name type="common">Madagascar periwinkle</name>
    <name type="synonym">Vinca rosea</name>
    <dbReference type="NCBI Taxonomy" id="4058"/>
    <lineage>
        <taxon>Eukaryota</taxon>
        <taxon>Viridiplantae</taxon>
        <taxon>Streptophyta</taxon>
        <taxon>Embryophyta</taxon>
        <taxon>Tracheophyta</taxon>
        <taxon>Spermatophyta</taxon>
        <taxon>Magnoliopsida</taxon>
        <taxon>eudicotyledons</taxon>
        <taxon>Gunneridae</taxon>
        <taxon>Pentapetalae</taxon>
        <taxon>asterids</taxon>
        <taxon>lamiids</taxon>
        <taxon>Gentianales</taxon>
        <taxon>Apocynaceae</taxon>
        <taxon>Rauvolfioideae</taxon>
        <taxon>Vinceae</taxon>
        <taxon>Catharanthinae</taxon>
        <taxon>Catharanthus</taxon>
    </lineage>
</organism>
<protein>
    <submittedName>
        <fullName evidence="1">Uncharacterized protein</fullName>
    </submittedName>
</protein>
<keyword evidence="2" id="KW-1185">Reference proteome</keyword>
<gene>
    <name evidence="1" type="ORF">M9H77_04556</name>
</gene>
<evidence type="ECO:0000313" key="2">
    <source>
        <dbReference type="Proteomes" id="UP001060085"/>
    </source>
</evidence>